<dbReference type="EMBL" id="MT449229">
    <property type="protein sequence ID" value="QXU57729.1"/>
    <property type="molecule type" value="Genomic_DNA"/>
</dbReference>
<dbReference type="GO" id="GO:0008137">
    <property type="term" value="F:NADH dehydrogenase (ubiquinone) activity"/>
    <property type="evidence" value="ECO:0007669"/>
    <property type="project" value="UniProtKB-EC"/>
</dbReference>
<evidence type="ECO:0000256" key="10">
    <source>
        <dbReference type="ARBA" id="ARBA00022982"/>
    </source>
</evidence>
<organism evidence="20">
    <name type="scientific">Omalonyx unguis</name>
    <dbReference type="NCBI Taxonomy" id="1851496"/>
    <lineage>
        <taxon>Eukaryota</taxon>
        <taxon>Metazoa</taxon>
        <taxon>Spiralia</taxon>
        <taxon>Lophotrochozoa</taxon>
        <taxon>Mollusca</taxon>
        <taxon>Gastropoda</taxon>
        <taxon>Heterobranchia</taxon>
        <taxon>Euthyneura</taxon>
        <taxon>Panpulmonata</taxon>
        <taxon>Eupulmonata</taxon>
        <taxon>Stylommatophora</taxon>
        <taxon>Helicina</taxon>
        <taxon>Succineoidea</taxon>
        <taxon>Succineidae</taxon>
        <taxon>Omalonyx</taxon>
    </lineage>
</organism>
<dbReference type="InterPro" id="IPR001750">
    <property type="entry name" value="ND/Mrp_TM"/>
</dbReference>
<feature type="transmembrane region" description="Helical" evidence="18">
    <location>
        <begin position="85"/>
        <end position="107"/>
    </location>
</feature>
<evidence type="ECO:0000256" key="7">
    <source>
        <dbReference type="ARBA" id="ARBA00022692"/>
    </source>
</evidence>
<feature type="transmembrane region" description="Helical" evidence="18">
    <location>
        <begin position="119"/>
        <end position="139"/>
    </location>
</feature>
<comment type="similarity">
    <text evidence="2">Belongs to the complex I subunit 2 family.</text>
</comment>
<dbReference type="InterPro" id="IPR050175">
    <property type="entry name" value="Complex_I_Subunit_2"/>
</dbReference>
<feature type="domain" description="NADH:quinone oxidoreductase/Mrp antiporter transmembrane" evidence="19">
    <location>
        <begin position="22"/>
        <end position="217"/>
    </location>
</feature>
<evidence type="ECO:0000256" key="11">
    <source>
        <dbReference type="ARBA" id="ARBA00022989"/>
    </source>
</evidence>
<evidence type="ECO:0000256" key="4">
    <source>
        <dbReference type="ARBA" id="ARBA00021008"/>
    </source>
</evidence>
<keyword evidence="7 18" id="KW-0812">Transmembrane</keyword>
<dbReference type="GO" id="GO:0006120">
    <property type="term" value="P:mitochondrial electron transport, NADH to ubiquinone"/>
    <property type="evidence" value="ECO:0007669"/>
    <property type="project" value="TreeGrafter"/>
</dbReference>
<keyword evidence="13" id="KW-0830">Ubiquinone</keyword>
<comment type="catalytic activity">
    <reaction evidence="17">
        <text>a ubiquinone + NADH + 5 H(+)(in) = a ubiquinol + NAD(+) + 4 H(+)(out)</text>
        <dbReference type="Rhea" id="RHEA:29091"/>
        <dbReference type="Rhea" id="RHEA-COMP:9565"/>
        <dbReference type="Rhea" id="RHEA-COMP:9566"/>
        <dbReference type="ChEBI" id="CHEBI:15378"/>
        <dbReference type="ChEBI" id="CHEBI:16389"/>
        <dbReference type="ChEBI" id="CHEBI:17976"/>
        <dbReference type="ChEBI" id="CHEBI:57540"/>
        <dbReference type="ChEBI" id="CHEBI:57945"/>
        <dbReference type="EC" id="7.1.1.2"/>
    </reaction>
</comment>
<feature type="transmembrane region" description="Helical" evidence="18">
    <location>
        <begin position="220"/>
        <end position="241"/>
    </location>
</feature>
<accession>A0A8F7C8T8</accession>
<keyword evidence="6" id="KW-0679">Respiratory chain</keyword>
<evidence type="ECO:0000313" key="20">
    <source>
        <dbReference type="EMBL" id="QXU57729.1"/>
    </source>
</evidence>
<feature type="transmembrane region" description="Helical" evidence="18">
    <location>
        <begin position="253"/>
        <end position="272"/>
    </location>
</feature>
<feature type="transmembrane region" description="Helical" evidence="18">
    <location>
        <begin position="145"/>
        <end position="165"/>
    </location>
</feature>
<evidence type="ECO:0000256" key="1">
    <source>
        <dbReference type="ARBA" id="ARBA00004448"/>
    </source>
</evidence>
<keyword evidence="10" id="KW-0249">Electron transport</keyword>
<evidence type="ECO:0000256" key="2">
    <source>
        <dbReference type="ARBA" id="ARBA00007012"/>
    </source>
</evidence>
<keyword evidence="14 20" id="KW-0496">Mitochondrion</keyword>
<keyword evidence="11 18" id="KW-1133">Transmembrane helix</keyword>
<evidence type="ECO:0000256" key="16">
    <source>
        <dbReference type="ARBA" id="ARBA00031028"/>
    </source>
</evidence>
<evidence type="ECO:0000256" key="8">
    <source>
        <dbReference type="ARBA" id="ARBA00022792"/>
    </source>
</evidence>
<evidence type="ECO:0000256" key="6">
    <source>
        <dbReference type="ARBA" id="ARBA00022660"/>
    </source>
</evidence>
<comment type="subcellular location">
    <subcellularLocation>
        <location evidence="1">Mitochondrion inner membrane</location>
        <topology evidence="1">Multi-pass membrane protein</topology>
    </subcellularLocation>
</comment>
<keyword evidence="12" id="KW-0520">NAD</keyword>
<protein>
    <recommendedName>
        <fullName evidence="4">NADH-ubiquinone oxidoreductase chain 2</fullName>
        <ecNumber evidence="3">7.1.1.2</ecNumber>
    </recommendedName>
    <alternativeName>
        <fullName evidence="16">NADH dehydrogenase subunit 2</fullName>
    </alternativeName>
</protein>
<evidence type="ECO:0000256" key="15">
    <source>
        <dbReference type="ARBA" id="ARBA00023136"/>
    </source>
</evidence>
<keyword evidence="8" id="KW-0999">Mitochondrion inner membrane</keyword>
<evidence type="ECO:0000256" key="17">
    <source>
        <dbReference type="ARBA" id="ARBA00049551"/>
    </source>
</evidence>
<sequence length="319" mass="38118">MKIFFYMNYLMMFFLPVLSLSSSDWILSWFYMEIMLMFFYSFFFKINQDILTNFSSMKYFIIQGMASLFLLVSGLMIFYHNMSTLMILIFFISLLIKLGVFPFHFWVVPILKNLNIIMLFLLLFIMKIIPLSFMNIIFFEISNNSIMTVFFLFFSFCTMFIGSFMGNNFSSMNLMLGSSSINHSGWFLLSISMGLLWMYFFIYGLTLLFFLFSIYSMENLGIFLSLIGLSGLPPFAVFFAKLKVIMFFILNKYFLLIVLLIILSVISLKFYLKFSFFYYLKLKKYFFSFSYISLLFFLFNSIVMFIYLFFYSLIKKHQI</sequence>
<evidence type="ECO:0000256" key="5">
    <source>
        <dbReference type="ARBA" id="ARBA00022448"/>
    </source>
</evidence>
<evidence type="ECO:0000256" key="12">
    <source>
        <dbReference type="ARBA" id="ARBA00023027"/>
    </source>
</evidence>
<keyword evidence="15 18" id="KW-0472">Membrane</keyword>
<dbReference type="PANTHER" id="PTHR46552">
    <property type="entry name" value="NADH-UBIQUINONE OXIDOREDUCTASE CHAIN 2"/>
    <property type="match status" value="1"/>
</dbReference>
<dbReference type="PANTHER" id="PTHR46552:SF1">
    <property type="entry name" value="NADH-UBIQUINONE OXIDOREDUCTASE CHAIN 2"/>
    <property type="match status" value="1"/>
</dbReference>
<feature type="transmembrane region" description="Helical" evidence="18">
    <location>
        <begin position="186"/>
        <end position="214"/>
    </location>
</feature>
<name>A0A8F7C8T8_9EUPU</name>
<keyword evidence="5" id="KW-0813">Transport</keyword>
<evidence type="ECO:0000259" key="19">
    <source>
        <dbReference type="Pfam" id="PF00361"/>
    </source>
</evidence>
<evidence type="ECO:0000256" key="13">
    <source>
        <dbReference type="ARBA" id="ARBA00023075"/>
    </source>
</evidence>
<keyword evidence="9" id="KW-1278">Translocase</keyword>
<feature type="transmembrane region" description="Helical" evidence="18">
    <location>
        <begin position="59"/>
        <end position="79"/>
    </location>
</feature>
<dbReference type="GO" id="GO:0005743">
    <property type="term" value="C:mitochondrial inner membrane"/>
    <property type="evidence" value="ECO:0007669"/>
    <property type="project" value="UniProtKB-SubCell"/>
</dbReference>
<evidence type="ECO:0000256" key="14">
    <source>
        <dbReference type="ARBA" id="ARBA00023128"/>
    </source>
</evidence>
<evidence type="ECO:0000256" key="18">
    <source>
        <dbReference type="SAM" id="Phobius"/>
    </source>
</evidence>
<evidence type="ECO:0000256" key="3">
    <source>
        <dbReference type="ARBA" id="ARBA00012944"/>
    </source>
</evidence>
<feature type="transmembrane region" description="Helical" evidence="18">
    <location>
        <begin position="29"/>
        <end position="47"/>
    </location>
</feature>
<dbReference type="EC" id="7.1.1.2" evidence="3"/>
<geneLocation type="mitochondrion" evidence="20"/>
<evidence type="ECO:0000256" key="9">
    <source>
        <dbReference type="ARBA" id="ARBA00022967"/>
    </source>
</evidence>
<dbReference type="Pfam" id="PF00361">
    <property type="entry name" value="Proton_antipo_M"/>
    <property type="match status" value="1"/>
</dbReference>
<feature type="transmembrane region" description="Helical" evidence="18">
    <location>
        <begin position="292"/>
        <end position="314"/>
    </location>
</feature>
<proteinExistence type="inferred from homology"/>
<reference evidence="20" key="1">
    <citation type="journal article" date="2021" name="PLoS ONE">
        <title>The mitochondrial genome of the semi-slug Omalonyx unguis (Gastropoda: Succineidae) and the phylogenetic relationships within Stylommatophora.</title>
        <authorList>
            <person name="Guzman L.B."/>
            <person name="Vogler R.E."/>
            <person name="Beltramino A.A."/>
        </authorList>
    </citation>
    <scope>NUCLEOTIDE SEQUENCE</scope>
</reference>
<gene>
    <name evidence="20" type="primary">ND2</name>
</gene>
<dbReference type="AlphaFoldDB" id="A0A8F7C8T8"/>